<evidence type="ECO:0000313" key="3">
    <source>
        <dbReference type="Proteomes" id="UP000823388"/>
    </source>
</evidence>
<evidence type="ECO:0000313" key="2">
    <source>
        <dbReference type="EMBL" id="KAG2657250.1"/>
    </source>
</evidence>
<feature type="region of interest" description="Disordered" evidence="1">
    <location>
        <begin position="1"/>
        <end position="55"/>
    </location>
</feature>
<gene>
    <name evidence="2" type="ORF">PVAP13_1KG185654</name>
</gene>
<feature type="compositionally biased region" description="Basic and acidic residues" evidence="1">
    <location>
        <begin position="1"/>
        <end position="16"/>
    </location>
</feature>
<sequence length="159" mass="17599">MVGQTTDKKEGKRLAHEASSCQPTDTKRPGRRPSLRGRTNIGWVRQGLASPREQESHVIARGHLVVDLEHTWRIIPTGFLGVARPAARSDAVPTAQRRRSARPRPSDRDREAGNVPPYALGKWAGRASGEYIHGAWSWSSSPGRSKARSVKRFGFDLLS</sequence>
<reference evidence="2" key="1">
    <citation type="submission" date="2020-05" db="EMBL/GenBank/DDBJ databases">
        <title>WGS assembly of Panicum virgatum.</title>
        <authorList>
            <person name="Lovell J.T."/>
            <person name="Jenkins J."/>
            <person name="Shu S."/>
            <person name="Juenger T.E."/>
            <person name="Schmutz J."/>
        </authorList>
    </citation>
    <scope>NUCLEOTIDE SEQUENCE</scope>
    <source>
        <strain evidence="2">AP13</strain>
    </source>
</reference>
<proteinExistence type="predicted"/>
<evidence type="ECO:0000256" key="1">
    <source>
        <dbReference type="SAM" id="MobiDB-lite"/>
    </source>
</evidence>
<comment type="caution">
    <text evidence="2">The sequence shown here is derived from an EMBL/GenBank/DDBJ whole genome shotgun (WGS) entry which is preliminary data.</text>
</comment>
<feature type="region of interest" description="Disordered" evidence="1">
    <location>
        <begin position="85"/>
        <end position="118"/>
    </location>
</feature>
<keyword evidence="3" id="KW-1185">Reference proteome</keyword>
<organism evidence="2 3">
    <name type="scientific">Panicum virgatum</name>
    <name type="common">Blackwell switchgrass</name>
    <dbReference type="NCBI Taxonomy" id="38727"/>
    <lineage>
        <taxon>Eukaryota</taxon>
        <taxon>Viridiplantae</taxon>
        <taxon>Streptophyta</taxon>
        <taxon>Embryophyta</taxon>
        <taxon>Tracheophyta</taxon>
        <taxon>Spermatophyta</taxon>
        <taxon>Magnoliopsida</taxon>
        <taxon>Liliopsida</taxon>
        <taxon>Poales</taxon>
        <taxon>Poaceae</taxon>
        <taxon>PACMAD clade</taxon>
        <taxon>Panicoideae</taxon>
        <taxon>Panicodae</taxon>
        <taxon>Paniceae</taxon>
        <taxon>Panicinae</taxon>
        <taxon>Panicum</taxon>
        <taxon>Panicum sect. Hiantes</taxon>
    </lineage>
</organism>
<name>A0A8T0XB02_PANVG</name>
<dbReference type="Proteomes" id="UP000823388">
    <property type="component" value="Chromosome 1K"/>
</dbReference>
<protein>
    <submittedName>
        <fullName evidence="2">Uncharacterized protein</fullName>
    </submittedName>
</protein>
<accession>A0A8T0XB02</accession>
<dbReference type="EMBL" id="CM029037">
    <property type="protein sequence ID" value="KAG2657250.1"/>
    <property type="molecule type" value="Genomic_DNA"/>
</dbReference>
<dbReference type="AlphaFoldDB" id="A0A8T0XB02"/>